<keyword evidence="2" id="KW-1185">Reference proteome</keyword>
<proteinExistence type="predicted"/>
<reference evidence="1 2" key="1">
    <citation type="submission" date="2020-06" db="EMBL/GenBank/DDBJ databases">
        <title>Genome mining for natural products.</title>
        <authorList>
            <person name="Zhang B."/>
            <person name="Shi J."/>
            <person name="Ge H."/>
        </authorList>
    </citation>
    <scope>NUCLEOTIDE SEQUENCE [LARGE SCALE GENOMIC DNA]</scope>
    <source>
        <strain evidence="1 2">NA00687</strain>
        <plasmid evidence="1 2">unnamed</plasmid>
    </source>
</reference>
<geneLocation type="plasmid" evidence="1 2">
    <name>unnamed</name>
</geneLocation>
<keyword evidence="1" id="KW-0614">Plasmid</keyword>
<dbReference type="AlphaFoldDB" id="A0A7H8NKA6"/>
<dbReference type="RefSeq" id="WP_176166657.1">
    <property type="nucleotide sequence ID" value="NZ_CP054930.1"/>
</dbReference>
<evidence type="ECO:0000313" key="2">
    <source>
        <dbReference type="Proteomes" id="UP000509303"/>
    </source>
</evidence>
<dbReference type="Proteomes" id="UP000509303">
    <property type="component" value="Plasmid unnamed"/>
</dbReference>
<name>A0A7H8NKA6_9ACTN</name>
<gene>
    <name evidence="1" type="ORF">HUT08_36465</name>
</gene>
<organism evidence="1 2">
    <name type="scientific">Streptomyces buecherae</name>
    <dbReference type="NCBI Taxonomy" id="2763006"/>
    <lineage>
        <taxon>Bacteria</taxon>
        <taxon>Bacillati</taxon>
        <taxon>Actinomycetota</taxon>
        <taxon>Actinomycetes</taxon>
        <taxon>Kitasatosporales</taxon>
        <taxon>Streptomycetaceae</taxon>
        <taxon>Streptomyces</taxon>
    </lineage>
</organism>
<evidence type="ECO:0000313" key="1">
    <source>
        <dbReference type="EMBL" id="QKW55027.1"/>
    </source>
</evidence>
<sequence length="64" mass="6462">MSEALASHLRTLAADVEALQRRLHDAVALTGPTGSFQLGDAFASLGEAVRTLEAAASQAAGDGP</sequence>
<dbReference type="EMBL" id="CP054930">
    <property type="protein sequence ID" value="QKW55027.1"/>
    <property type="molecule type" value="Genomic_DNA"/>
</dbReference>
<accession>A0A7H8NKA6</accession>
<protein>
    <submittedName>
        <fullName evidence="1">Uncharacterized protein</fullName>
    </submittedName>
</protein>